<evidence type="ECO:0000259" key="1">
    <source>
        <dbReference type="Pfam" id="PF18480"/>
    </source>
</evidence>
<evidence type="ECO:0000313" key="3">
    <source>
        <dbReference type="Proteomes" id="UP000179227"/>
    </source>
</evidence>
<dbReference type="Pfam" id="PF18480">
    <property type="entry name" value="DUF5615"/>
    <property type="match status" value="1"/>
</dbReference>
<evidence type="ECO:0000313" key="2">
    <source>
        <dbReference type="EMBL" id="OGE08909.1"/>
    </source>
</evidence>
<dbReference type="EMBL" id="MFBS01000030">
    <property type="protein sequence ID" value="OGE08909.1"/>
    <property type="molecule type" value="Genomic_DNA"/>
</dbReference>
<sequence>MKKSNSSRNPKNPASLLSDECVPEIVNKFLENNNITVYRPAGLELTSQPDEIVFEKANQLKLPIITLDIRFVGQIYREKSYINGLILLRYKGKVTNNLLLSIKKFLEETALDQIQNCIVVIDEVKYRISKKNF</sequence>
<gene>
    <name evidence="2" type="ORF">A3A60_00970</name>
</gene>
<protein>
    <recommendedName>
        <fullName evidence="1">DUF5615 domain-containing protein</fullName>
    </recommendedName>
</protein>
<organism evidence="2 3">
    <name type="scientific">Candidatus Curtissbacteria bacterium RIFCSPLOWO2_01_FULL_42_26</name>
    <dbReference type="NCBI Taxonomy" id="1797729"/>
    <lineage>
        <taxon>Bacteria</taxon>
        <taxon>Candidatus Curtissiibacteriota</taxon>
    </lineage>
</organism>
<reference evidence="2 3" key="1">
    <citation type="journal article" date="2016" name="Nat. Commun.">
        <title>Thousands of microbial genomes shed light on interconnected biogeochemical processes in an aquifer system.</title>
        <authorList>
            <person name="Anantharaman K."/>
            <person name="Brown C.T."/>
            <person name="Hug L.A."/>
            <person name="Sharon I."/>
            <person name="Castelle C.J."/>
            <person name="Probst A.J."/>
            <person name="Thomas B.C."/>
            <person name="Singh A."/>
            <person name="Wilkins M.J."/>
            <person name="Karaoz U."/>
            <person name="Brodie E.L."/>
            <person name="Williams K.H."/>
            <person name="Hubbard S.S."/>
            <person name="Banfield J.F."/>
        </authorList>
    </citation>
    <scope>NUCLEOTIDE SEQUENCE [LARGE SCALE GENOMIC DNA]</scope>
</reference>
<dbReference type="Proteomes" id="UP000179227">
    <property type="component" value="Unassembled WGS sequence"/>
</dbReference>
<dbReference type="InterPro" id="IPR041049">
    <property type="entry name" value="DUF5615"/>
</dbReference>
<feature type="domain" description="DUF5615" evidence="1">
    <location>
        <begin position="16"/>
        <end position="122"/>
    </location>
</feature>
<comment type="caution">
    <text evidence="2">The sequence shown here is derived from an EMBL/GenBank/DDBJ whole genome shotgun (WGS) entry which is preliminary data.</text>
</comment>
<proteinExistence type="predicted"/>
<dbReference type="STRING" id="1797729.A3A60_00970"/>
<accession>A0A1F5HY66</accession>
<name>A0A1F5HY66_9BACT</name>
<dbReference type="AlphaFoldDB" id="A0A1F5HY66"/>